<dbReference type="InterPro" id="IPR025659">
    <property type="entry name" value="Tubby-like_C"/>
</dbReference>
<dbReference type="AlphaFoldDB" id="A0AA35ZKG7"/>
<dbReference type="SUPFAM" id="SSF54518">
    <property type="entry name" value="Tubby C-terminal domain-like"/>
    <property type="match status" value="1"/>
</dbReference>
<name>A0AA35ZKG7_LACSI</name>
<sequence length="228" mass="25574">MLSVCILKMAQASYAPLSSPVSVIGSQFMVPYQFDIIVDTNSRGNLVITDINHRILFKVKPCDTFFHHQRVLLDVDDKPIAVIREKIMTEHHRWNVFKGDSKSKSDIIFSAKTPNMIQIKTGVHVFLANKTGSNNVCDFKIKGSWSNRNCTIYVGDTLTPIAQMSKLESSVHAKLVEGKFMVTICPKVDHAFVATLIAIVEAMKMQQNGIEEDANVCFLNRKESLLSK</sequence>
<dbReference type="InterPro" id="IPR007612">
    <property type="entry name" value="LOR"/>
</dbReference>
<organism evidence="2 3">
    <name type="scientific">Lactuca saligna</name>
    <name type="common">Willowleaf lettuce</name>
    <dbReference type="NCBI Taxonomy" id="75948"/>
    <lineage>
        <taxon>Eukaryota</taxon>
        <taxon>Viridiplantae</taxon>
        <taxon>Streptophyta</taxon>
        <taxon>Embryophyta</taxon>
        <taxon>Tracheophyta</taxon>
        <taxon>Spermatophyta</taxon>
        <taxon>Magnoliopsida</taxon>
        <taxon>eudicotyledons</taxon>
        <taxon>Gunneridae</taxon>
        <taxon>Pentapetalae</taxon>
        <taxon>asterids</taxon>
        <taxon>campanulids</taxon>
        <taxon>Asterales</taxon>
        <taxon>Asteraceae</taxon>
        <taxon>Cichorioideae</taxon>
        <taxon>Cichorieae</taxon>
        <taxon>Lactucinae</taxon>
        <taxon>Lactuca</taxon>
    </lineage>
</organism>
<keyword evidence="3" id="KW-1185">Reference proteome</keyword>
<dbReference type="InterPro" id="IPR038595">
    <property type="entry name" value="LOR_sf"/>
</dbReference>
<dbReference type="Pfam" id="PF04525">
    <property type="entry name" value="LOR"/>
    <property type="match status" value="1"/>
</dbReference>
<dbReference type="EMBL" id="OX465083">
    <property type="protein sequence ID" value="CAI9294315.1"/>
    <property type="molecule type" value="Genomic_DNA"/>
</dbReference>
<reference evidence="2" key="1">
    <citation type="submission" date="2023-04" db="EMBL/GenBank/DDBJ databases">
        <authorList>
            <person name="Vijverberg K."/>
            <person name="Xiong W."/>
            <person name="Schranz E."/>
        </authorList>
    </citation>
    <scope>NUCLEOTIDE SEQUENCE</scope>
</reference>
<gene>
    <name evidence="2" type="ORF">LSALG_LOCUS33301</name>
</gene>
<evidence type="ECO:0000313" key="2">
    <source>
        <dbReference type="EMBL" id="CAI9294315.1"/>
    </source>
</evidence>
<proteinExistence type="inferred from homology"/>
<dbReference type="PANTHER" id="PTHR31087:SF122">
    <property type="entry name" value="TUBBY-LIKE PROTEIN"/>
    <property type="match status" value="1"/>
</dbReference>
<dbReference type="PANTHER" id="PTHR31087">
    <property type="match status" value="1"/>
</dbReference>
<evidence type="ECO:0000313" key="3">
    <source>
        <dbReference type="Proteomes" id="UP001177003"/>
    </source>
</evidence>
<comment type="similarity">
    <text evidence="1">Belongs to the LOR family.</text>
</comment>
<dbReference type="Gene3D" id="2.40.160.200">
    <property type="entry name" value="LURP1-related"/>
    <property type="match status" value="1"/>
</dbReference>
<protein>
    <submittedName>
        <fullName evidence="2">Uncharacterized protein</fullName>
    </submittedName>
</protein>
<dbReference type="Proteomes" id="UP001177003">
    <property type="component" value="Chromosome 7"/>
</dbReference>
<evidence type="ECO:0000256" key="1">
    <source>
        <dbReference type="ARBA" id="ARBA00005437"/>
    </source>
</evidence>
<accession>A0AA35ZKG7</accession>